<evidence type="ECO:0000313" key="2">
    <source>
        <dbReference type="Proteomes" id="UP000887013"/>
    </source>
</evidence>
<accession>A0A8X6PMV4</accession>
<dbReference type="EMBL" id="BMAW01021482">
    <property type="protein sequence ID" value="GFT73072.1"/>
    <property type="molecule type" value="Genomic_DNA"/>
</dbReference>
<reference evidence="1" key="1">
    <citation type="submission" date="2020-08" db="EMBL/GenBank/DDBJ databases">
        <title>Multicomponent nature underlies the extraordinary mechanical properties of spider dragline silk.</title>
        <authorList>
            <person name="Kono N."/>
            <person name="Nakamura H."/>
            <person name="Mori M."/>
            <person name="Yoshida Y."/>
            <person name="Ohtoshi R."/>
            <person name="Malay A.D."/>
            <person name="Moran D.A.P."/>
            <person name="Tomita M."/>
            <person name="Numata K."/>
            <person name="Arakawa K."/>
        </authorList>
    </citation>
    <scope>NUCLEOTIDE SEQUENCE</scope>
</reference>
<gene>
    <name evidence="1" type="ORF">NPIL_27531</name>
</gene>
<proteinExistence type="predicted"/>
<name>A0A8X6PMV4_NEPPI</name>
<evidence type="ECO:0000313" key="1">
    <source>
        <dbReference type="EMBL" id="GFT73072.1"/>
    </source>
</evidence>
<comment type="caution">
    <text evidence="1">The sequence shown here is derived from an EMBL/GenBank/DDBJ whole genome shotgun (WGS) entry which is preliminary data.</text>
</comment>
<dbReference type="AlphaFoldDB" id="A0A8X6PMV4"/>
<dbReference type="Proteomes" id="UP000887013">
    <property type="component" value="Unassembled WGS sequence"/>
</dbReference>
<organism evidence="1 2">
    <name type="scientific">Nephila pilipes</name>
    <name type="common">Giant wood spider</name>
    <name type="synonym">Nephila maculata</name>
    <dbReference type="NCBI Taxonomy" id="299642"/>
    <lineage>
        <taxon>Eukaryota</taxon>
        <taxon>Metazoa</taxon>
        <taxon>Ecdysozoa</taxon>
        <taxon>Arthropoda</taxon>
        <taxon>Chelicerata</taxon>
        <taxon>Arachnida</taxon>
        <taxon>Araneae</taxon>
        <taxon>Araneomorphae</taxon>
        <taxon>Entelegynae</taxon>
        <taxon>Araneoidea</taxon>
        <taxon>Nephilidae</taxon>
        <taxon>Nephila</taxon>
    </lineage>
</organism>
<protein>
    <submittedName>
        <fullName evidence="1">Uncharacterized protein</fullName>
    </submittedName>
</protein>
<keyword evidence="2" id="KW-1185">Reference proteome</keyword>
<sequence length="127" mass="14800">MSFSPSESQQQLIVTSRNSKLQLSRCWQRQGLAYIHQTGTKDDKDGEKKKIVIRKTSLEVLDLDNKCQKIQGSFAETEVRTTNLEATPRRRKLDFYLSSLRTRTPSAGFCLLYLVRPDHRNQNIERR</sequence>